<dbReference type="RefSeq" id="WP_086744398.1">
    <property type="nucleotide sequence ID" value="NZ_MWPV01000003.1"/>
</dbReference>
<accession>A0A244CQQ1</accession>
<dbReference type="AlphaFoldDB" id="A0A244CQQ1"/>
<organism evidence="1 2">
    <name type="scientific">Pseudoalteromonas ulvae</name>
    <dbReference type="NCBI Taxonomy" id="107327"/>
    <lineage>
        <taxon>Bacteria</taxon>
        <taxon>Pseudomonadati</taxon>
        <taxon>Pseudomonadota</taxon>
        <taxon>Gammaproteobacteria</taxon>
        <taxon>Alteromonadales</taxon>
        <taxon>Pseudoalteromonadaceae</taxon>
        <taxon>Pseudoalteromonas</taxon>
    </lineage>
</organism>
<keyword evidence="2" id="KW-1185">Reference proteome</keyword>
<sequence>MNYIPLEQYKQAWVFRHKDLPITPEDLALIKPMTEARAANVWCTFISNENDHPDFFTDKDWPGQKGSWSQSVDWEKAWENEEIHLPAELLAHLDWDNNTVVYFCLSRGNVIETRWDVFKRCWQNFLFMSDGVILLGKKRQQVAQFMATGQVKLGQKPPQ</sequence>
<dbReference type="OrthoDB" id="6687905at2"/>
<proteinExistence type="predicted"/>
<dbReference type="EMBL" id="MWPV01000003">
    <property type="protein sequence ID" value="OUL57816.1"/>
    <property type="molecule type" value="Genomic_DNA"/>
</dbReference>
<comment type="caution">
    <text evidence="1">The sequence shown here is derived from an EMBL/GenBank/DDBJ whole genome shotgun (WGS) entry which is preliminary data.</text>
</comment>
<dbReference type="InterPro" id="IPR021334">
    <property type="entry name" value="DUF2947"/>
</dbReference>
<dbReference type="Proteomes" id="UP000194841">
    <property type="component" value="Unassembled WGS sequence"/>
</dbReference>
<gene>
    <name evidence="1" type="ORF">B1199_12235</name>
</gene>
<evidence type="ECO:0000313" key="1">
    <source>
        <dbReference type="EMBL" id="OUL57816.1"/>
    </source>
</evidence>
<evidence type="ECO:0008006" key="3">
    <source>
        <dbReference type="Google" id="ProtNLM"/>
    </source>
</evidence>
<evidence type="ECO:0000313" key="2">
    <source>
        <dbReference type="Proteomes" id="UP000194841"/>
    </source>
</evidence>
<protein>
    <recommendedName>
        <fullName evidence="3">DUF2947 domain-containing protein</fullName>
    </recommendedName>
</protein>
<name>A0A244CQQ1_PSEDV</name>
<dbReference type="Pfam" id="PF11163">
    <property type="entry name" value="DUF2947"/>
    <property type="match status" value="1"/>
</dbReference>
<reference evidence="1 2" key="1">
    <citation type="submission" date="2017-02" db="EMBL/GenBank/DDBJ databases">
        <title>Pseudoalteromonas ulvae TC14 Genome.</title>
        <authorList>
            <person name="Molmeret M."/>
        </authorList>
    </citation>
    <scope>NUCLEOTIDE SEQUENCE [LARGE SCALE GENOMIC DNA]</scope>
    <source>
        <strain evidence="1">TC14</strain>
    </source>
</reference>